<name>A0ABP6SPJ7_9ACTN</name>
<dbReference type="PANTHER" id="PTHR35526:SF3">
    <property type="entry name" value="ANTI-SIGMA-F FACTOR RSBW"/>
    <property type="match status" value="1"/>
</dbReference>
<evidence type="ECO:0000256" key="2">
    <source>
        <dbReference type="SAM" id="MobiDB-lite"/>
    </source>
</evidence>
<evidence type="ECO:0000313" key="6">
    <source>
        <dbReference type="Proteomes" id="UP001501676"/>
    </source>
</evidence>
<dbReference type="InterPro" id="IPR001932">
    <property type="entry name" value="PPM-type_phosphatase-like_dom"/>
</dbReference>
<sequence length="401" mass="40799">MTPVDTAAVGFAAEPSPSEPTGSGPAHGDLVVELRVSDPRAWCEALPAAAGRTVLISGRALSDGSADGDAAAVRLAGHVRMAARAMARVDLAPAEALGYLDALVAEWDEPFRARLLYGVFDPVDGAFCFAQAGHPGPVISPVKGAAVAPPAPDGGPLGGFVSVSASYGEQTVAVPPGGTVVIALPAELADDVQFATGGFAIDPDVASATPSVDVVAPALATAVDGVTEPVAAADAALAGAPGGTVLAAGWPTGLTVGPVRVIELELGEGEDPTRRARAFCYGVLSTWQLPPLVRDDIVLAVSELVANALLYGGAAEQLRLRRSVNRIVIEVFDREPAMPRPRIADADAESGRGLFLVRRVAARWGARAVPGGKAVWAEFDLTAPRTADDENAPDPVEAAAG</sequence>
<evidence type="ECO:0000259" key="3">
    <source>
        <dbReference type="Pfam" id="PF07228"/>
    </source>
</evidence>
<keyword evidence="1" id="KW-0418">Kinase</keyword>
<evidence type="ECO:0000313" key="5">
    <source>
        <dbReference type="EMBL" id="GAA3382216.1"/>
    </source>
</evidence>
<protein>
    <submittedName>
        <fullName evidence="5">Uncharacterized protein</fullName>
    </submittedName>
</protein>
<proteinExistence type="predicted"/>
<dbReference type="PANTHER" id="PTHR35526">
    <property type="entry name" value="ANTI-SIGMA-F FACTOR RSBW-RELATED"/>
    <property type="match status" value="1"/>
</dbReference>
<keyword evidence="1" id="KW-0808">Transferase</keyword>
<dbReference type="InterPro" id="IPR036890">
    <property type="entry name" value="HATPase_C_sf"/>
</dbReference>
<dbReference type="InterPro" id="IPR050267">
    <property type="entry name" value="Anti-sigma-factor_SerPK"/>
</dbReference>
<dbReference type="InterPro" id="IPR036457">
    <property type="entry name" value="PPM-type-like_dom_sf"/>
</dbReference>
<feature type="domain" description="PPM-type phosphatase" evidence="3">
    <location>
        <begin position="71"/>
        <end position="182"/>
    </location>
</feature>
<comment type="caution">
    <text evidence="5">The sequence shown here is derived from an EMBL/GenBank/DDBJ whole genome shotgun (WGS) entry which is preliminary data.</text>
</comment>
<dbReference type="CDD" id="cd16936">
    <property type="entry name" value="HATPase_RsbW-like"/>
    <property type="match status" value="1"/>
</dbReference>
<dbReference type="Gene3D" id="3.60.40.10">
    <property type="entry name" value="PPM-type phosphatase domain"/>
    <property type="match status" value="1"/>
</dbReference>
<dbReference type="Proteomes" id="UP001501676">
    <property type="component" value="Unassembled WGS sequence"/>
</dbReference>
<feature type="compositionally biased region" description="Low complexity" evidence="2">
    <location>
        <begin position="12"/>
        <end position="26"/>
    </location>
</feature>
<dbReference type="Pfam" id="PF07228">
    <property type="entry name" value="SpoIIE"/>
    <property type="match status" value="1"/>
</dbReference>
<keyword evidence="1" id="KW-0723">Serine/threonine-protein kinase</keyword>
<dbReference type="Pfam" id="PF13581">
    <property type="entry name" value="HATPase_c_2"/>
    <property type="match status" value="1"/>
</dbReference>
<dbReference type="RefSeq" id="WP_345726100.1">
    <property type="nucleotide sequence ID" value="NZ_BAAAYN010000002.1"/>
</dbReference>
<feature type="region of interest" description="Disordered" evidence="2">
    <location>
        <begin position="1"/>
        <end position="28"/>
    </location>
</feature>
<dbReference type="EMBL" id="BAAAYN010000002">
    <property type="protein sequence ID" value="GAA3382216.1"/>
    <property type="molecule type" value="Genomic_DNA"/>
</dbReference>
<accession>A0ABP6SPJ7</accession>
<keyword evidence="6" id="KW-1185">Reference proteome</keyword>
<evidence type="ECO:0000259" key="4">
    <source>
        <dbReference type="Pfam" id="PF13581"/>
    </source>
</evidence>
<dbReference type="SUPFAM" id="SSF55874">
    <property type="entry name" value="ATPase domain of HSP90 chaperone/DNA topoisomerase II/histidine kinase"/>
    <property type="match status" value="1"/>
</dbReference>
<organism evidence="5 6">
    <name type="scientific">Cryptosporangium minutisporangium</name>
    <dbReference type="NCBI Taxonomy" id="113569"/>
    <lineage>
        <taxon>Bacteria</taxon>
        <taxon>Bacillati</taxon>
        <taxon>Actinomycetota</taxon>
        <taxon>Actinomycetes</taxon>
        <taxon>Cryptosporangiales</taxon>
        <taxon>Cryptosporangiaceae</taxon>
        <taxon>Cryptosporangium</taxon>
    </lineage>
</organism>
<evidence type="ECO:0000256" key="1">
    <source>
        <dbReference type="ARBA" id="ARBA00022527"/>
    </source>
</evidence>
<feature type="domain" description="Histidine kinase/HSP90-like ATPase" evidence="4">
    <location>
        <begin position="273"/>
        <end position="377"/>
    </location>
</feature>
<dbReference type="InterPro" id="IPR003594">
    <property type="entry name" value="HATPase_dom"/>
</dbReference>
<gene>
    <name evidence="5" type="ORF">GCM10020369_03190</name>
</gene>
<dbReference type="Gene3D" id="3.30.565.10">
    <property type="entry name" value="Histidine kinase-like ATPase, C-terminal domain"/>
    <property type="match status" value="1"/>
</dbReference>
<reference evidence="6" key="1">
    <citation type="journal article" date="2019" name="Int. J. Syst. Evol. Microbiol.">
        <title>The Global Catalogue of Microorganisms (GCM) 10K type strain sequencing project: providing services to taxonomists for standard genome sequencing and annotation.</title>
        <authorList>
            <consortium name="The Broad Institute Genomics Platform"/>
            <consortium name="The Broad Institute Genome Sequencing Center for Infectious Disease"/>
            <person name="Wu L."/>
            <person name="Ma J."/>
        </authorList>
    </citation>
    <scope>NUCLEOTIDE SEQUENCE [LARGE SCALE GENOMIC DNA]</scope>
    <source>
        <strain evidence="6">JCM 9458</strain>
    </source>
</reference>